<reference evidence="1 2" key="1">
    <citation type="submission" date="2023-08" db="EMBL/GenBank/DDBJ databases">
        <title>Black Yeasts Isolated from many extreme environments.</title>
        <authorList>
            <person name="Coleine C."/>
            <person name="Stajich J.E."/>
            <person name="Selbmann L."/>
        </authorList>
    </citation>
    <scope>NUCLEOTIDE SEQUENCE [LARGE SCALE GENOMIC DNA]</scope>
    <source>
        <strain evidence="1 2">CCFEE 5792</strain>
    </source>
</reference>
<dbReference type="AlphaFoldDB" id="A0AAV9NN35"/>
<dbReference type="EMBL" id="JAVRRD010000002">
    <property type="protein sequence ID" value="KAK5062605.1"/>
    <property type="molecule type" value="Genomic_DNA"/>
</dbReference>
<protein>
    <submittedName>
        <fullName evidence="1">Uncharacterized protein</fullName>
    </submittedName>
</protein>
<accession>A0AAV9NN35</accession>
<dbReference type="GeneID" id="89972856"/>
<dbReference type="RefSeq" id="XP_064710877.1">
    <property type="nucleotide sequence ID" value="XM_064848253.1"/>
</dbReference>
<dbReference type="Proteomes" id="UP001358417">
    <property type="component" value="Unassembled WGS sequence"/>
</dbReference>
<comment type="caution">
    <text evidence="1">The sequence shown here is derived from an EMBL/GenBank/DDBJ whole genome shotgun (WGS) entry which is preliminary data.</text>
</comment>
<proteinExistence type="predicted"/>
<keyword evidence="2" id="KW-1185">Reference proteome</keyword>
<evidence type="ECO:0000313" key="2">
    <source>
        <dbReference type="Proteomes" id="UP001358417"/>
    </source>
</evidence>
<sequence>MQPALHGFGGMVLNMSRASEEAITTRGKALLKSAMGKIQLSVPEFIEPHRITVLGNRALTDEILVLRSMPKNTEAVAAENVAMKIVAVFEYKAGKASSWGLVCSGYTSFEKFPKYWQDSIRV</sequence>
<evidence type="ECO:0000313" key="1">
    <source>
        <dbReference type="EMBL" id="KAK5062605.1"/>
    </source>
</evidence>
<name>A0AAV9NN35_9EURO</name>
<gene>
    <name evidence="1" type="ORF">LTR84_004678</name>
</gene>
<organism evidence="1 2">
    <name type="scientific">Exophiala bonariae</name>
    <dbReference type="NCBI Taxonomy" id="1690606"/>
    <lineage>
        <taxon>Eukaryota</taxon>
        <taxon>Fungi</taxon>
        <taxon>Dikarya</taxon>
        <taxon>Ascomycota</taxon>
        <taxon>Pezizomycotina</taxon>
        <taxon>Eurotiomycetes</taxon>
        <taxon>Chaetothyriomycetidae</taxon>
        <taxon>Chaetothyriales</taxon>
        <taxon>Herpotrichiellaceae</taxon>
        <taxon>Exophiala</taxon>
    </lineage>
</organism>